<sequence length="171" mass="20849">MDDANRALIETIVKKETFSSEEKAFILERLNAERLEKQKFQKDSSRQKKDYTDEEKHRILQELNEKRIREQHQKEMKRIRFLDKKIYTFGSKKFYKLKEMEREYYLEVETCKNFSSRPAIVSLCYRTFGEMKKREVLLKIEPHSEKIFISKDPIRVYFKPFALEEIHKEAP</sequence>
<protein>
    <submittedName>
        <fullName evidence="1">Uncharacterized protein</fullName>
    </submittedName>
</protein>
<accession>A0A1W1CUX5</accession>
<name>A0A1W1CUX5_9ZZZZ</name>
<reference evidence="1" key="1">
    <citation type="submission" date="2016-10" db="EMBL/GenBank/DDBJ databases">
        <authorList>
            <person name="de Groot N.N."/>
        </authorList>
    </citation>
    <scope>NUCLEOTIDE SEQUENCE</scope>
</reference>
<dbReference type="AlphaFoldDB" id="A0A1W1CUX5"/>
<gene>
    <name evidence="1" type="ORF">MNB_SV-10-1105</name>
</gene>
<proteinExistence type="predicted"/>
<evidence type="ECO:0000313" key="1">
    <source>
        <dbReference type="EMBL" id="SFV69614.1"/>
    </source>
</evidence>
<organism evidence="1">
    <name type="scientific">hydrothermal vent metagenome</name>
    <dbReference type="NCBI Taxonomy" id="652676"/>
    <lineage>
        <taxon>unclassified sequences</taxon>
        <taxon>metagenomes</taxon>
        <taxon>ecological metagenomes</taxon>
    </lineage>
</organism>
<dbReference type="EMBL" id="FPHL01000059">
    <property type="protein sequence ID" value="SFV69614.1"/>
    <property type="molecule type" value="Genomic_DNA"/>
</dbReference>